<evidence type="ECO:0000313" key="6">
    <source>
        <dbReference type="Proteomes" id="UP000268033"/>
    </source>
</evidence>
<evidence type="ECO:0000256" key="2">
    <source>
        <dbReference type="ARBA" id="ARBA00022837"/>
    </source>
</evidence>
<protein>
    <submittedName>
        <fullName evidence="5">Type IV pilus assembly protein PilY1</fullName>
    </submittedName>
</protein>
<proteinExistence type="predicted"/>
<evidence type="ECO:0000313" key="5">
    <source>
        <dbReference type="EMBL" id="ROQ22371.1"/>
    </source>
</evidence>
<comment type="caution">
    <text evidence="5">The sequence shown here is derived from an EMBL/GenBank/DDBJ whole genome shotgun (WGS) entry which is preliminary data.</text>
</comment>
<dbReference type="Pfam" id="PF05567">
    <property type="entry name" value="T4P_PilY1"/>
    <property type="match status" value="1"/>
</dbReference>
<gene>
    <name evidence="5" type="ORF">EDC28_11010</name>
</gene>
<dbReference type="GO" id="GO:0046872">
    <property type="term" value="F:metal ion binding"/>
    <property type="evidence" value="ECO:0007669"/>
    <property type="project" value="UniProtKB-KW"/>
</dbReference>
<keyword evidence="2" id="KW-0106">Calcium</keyword>
<evidence type="ECO:0000256" key="3">
    <source>
        <dbReference type="SAM" id="SignalP"/>
    </source>
</evidence>
<evidence type="ECO:0000256" key="1">
    <source>
        <dbReference type="ARBA" id="ARBA00022723"/>
    </source>
</evidence>
<dbReference type="STRING" id="584787.GCA_001247655_00916"/>
<keyword evidence="6" id="KW-1185">Reference proteome</keyword>
<keyword evidence="3" id="KW-0732">Signal</keyword>
<reference evidence="5 6" key="1">
    <citation type="submission" date="2018-11" db="EMBL/GenBank/DDBJ databases">
        <title>Genomic Encyclopedia of Type Strains, Phase IV (KMG-IV): sequencing the most valuable type-strain genomes for metagenomic binning, comparative biology and taxonomic classification.</title>
        <authorList>
            <person name="Goeker M."/>
        </authorList>
    </citation>
    <scope>NUCLEOTIDE SEQUENCE [LARGE SCALE GENOMIC DNA]</scope>
    <source>
        <strain evidence="5 6">DSM 21945</strain>
    </source>
</reference>
<feature type="signal peptide" evidence="3">
    <location>
        <begin position="1"/>
        <end position="22"/>
    </location>
</feature>
<dbReference type="AlphaFoldDB" id="A0A3N1P4G4"/>
<dbReference type="Gene3D" id="3.40.50.410">
    <property type="entry name" value="von Willebrand factor, type A domain"/>
    <property type="match status" value="1"/>
</dbReference>
<dbReference type="SUPFAM" id="SSF53300">
    <property type="entry name" value="vWA-like"/>
    <property type="match status" value="1"/>
</dbReference>
<dbReference type="InterPro" id="IPR036465">
    <property type="entry name" value="vWFA_dom_sf"/>
</dbReference>
<feature type="chain" id="PRO_5018111871" evidence="3">
    <location>
        <begin position="23"/>
        <end position="1168"/>
    </location>
</feature>
<keyword evidence="1" id="KW-0479">Metal-binding</keyword>
<dbReference type="Proteomes" id="UP000268033">
    <property type="component" value="Unassembled WGS sequence"/>
</dbReference>
<feature type="domain" description="PilY1 beta-propeller" evidence="4">
    <location>
        <begin position="658"/>
        <end position="901"/>
    </location>
</feature>
<dbReference type="EMBL" id="RJUL01000010">
    <property type="protein sequence ID" value="ROQ22371.1"/>
    <property type="molecule type" value="Genomic_DNA"/>
</dbReference>
<dbReference type="InterPro" id="IPR008707">
    <property type="entry name" value="B-propeller_PilY1"/>
</dbReference>
<organism evidence="5 6">
    <name type="scientific">Gallaecimonas pentaromativorans</name>
    <dbReference type="NCBI Taxonomy" id="584787"/>
    <lineage>
        <taxon>Bacteria</taxon>
        <taxon>Pseudomonadati</taxon>
        <taxon>Pseudomonadota</taxon>
        <taxon>Gammaproteobacteria</taxon>
        <taxon>Enterobacterales</taxon>
        <taxon>Gallaecimonadaceae</taxon>
        <taxon>Gallaecimonas</taxon>
    </lineage>
</organism>
<dbReference type="RefSeq" id="WP_123422337.1">
    <property type="nucleotide sequence ID" value="NZ_RJUL01000010.1"/>
</dbReference>
<accession>A0A3N1P4G4</accession>
<name>A0A3N1P4G4_9GAMM</name>
<evidence type="ECO:0000259" key="4">
    <source>
        <dbReference type="Pfam" id="PF05567"/>
    </source>
</evidence>
<sequence length="1168" mass="125864">MKKTSLLAAFLLTLLAAPKAPAEDIDLYVLRNGGQSNYRPQLLVIFDNSGSMATQLESAFDTYDPDTHYDPVDSAHQYQDDIIYYLPNGEVSDNLEAPDLADFDGKKRRFNKIENGCAASLAPLAKEGRYSGVVKYIKYQGQSGQWLPLPDNSGLGNKPVVDCLDDFMNNDDTNADGYSDGWPRYNPSKNGNPYTSNYWLYGNNVYAGDSDFWNFYRNRNGFTLFTANYLRYLAQIEAGWLSGPKSRLEVAKEAVKDIIATAPGVNFGLVVFNRNTSSDTSGGRVVQALKPRTDMSDFDAIVEGLGADTNTPLCETTYEVMRYLSGQSVYYGYDGGTMTPRRDTSAENGHGVYASPFGSCQEKIYVVMITDGEPTSDSDANYAVSHLENIGSSYTANRTTTWLPALAGWMHDNDLNSSLAGKQSVDFYTIGFALDDGDDAEPILTEAAARGGGKYFSAKKASELSGALQKVVAEVSTKSAAFTSPSIAANNFDRTRSLDSVYYAMFLPSAGPHWLGNIKKLHVTNDDDIEDVNGLSAITASGDIDENATTYWSSDKDGNKTESGGINEQLVAQAANGGRHLLTNGSSGLVALTKSNLQNIAGGESALAAVMDTSADNIQSTLDWLYGYDVDDDNGNGSTTDIRNVILGDPLHSKPLAINYGGANNTSDVRLLVGTNQGAVHMFKDEGNTASESWAFFPYQELSKAYPLRVNSEDTGKIYSMDGSPSAYVYDKDDDGVIEPADGDKVWAYIGQRRGGNAYYGLDISTPDSPSLLWRIDNQTPGFGELGDTWSTPVITKIPGHTGPVVIVGAGYDSVSDSGDPTTATKGRGIYIIDAQTGSLVWSATPADTSGTNLHVAFPASIPNKIATLDSDGDGLVDRLYASDVAGNVWRVDMPSASPFSTSKPWTVYKFASLGGSGSTDRRLYQAPTIVQTQYTQTVTTSYTDAVGQEQQVVTTQVLPYDAVVIGSGKRPDPMGTDVTDELFALRDTNIVTRSVTTSNTPTALTISNLYDMSSQPFSNNLSDTELQTQELALGNANGWYLTLSHTGEKSLSTPIVVNGVAYFTTYTPPASVTDSSESCLAEGMGRLYALDLHHAFNAYNWGVVEIPGKLPDTPVIHAGENANGDSVIRIFGIGRVDTGDGTGETKPTLPVNMSMDADRIYYYVGEK</sequence>